<dbReference type="PANTHER" id="PTHR11552">
    <property type="entry name" value="GLUCOSE-METHANOL-CHOLINE GMC OXIDOREDUCTASE"/>
    <property type="match status" value="1"/>
</dbReference>
<evidence type="ECO:0000256" key="1">
    <source>
        <dbReference type="ARBA" id="ARBA00004191"/>
    </source>
</evidence>
<evidence type="ECO:0000256" key="2">
    <source>
        <dbReference type="ARBA" id="ARBA00010790"/>
    </source>
</evidence>
<reference evidence="6 7" key="1">
    <citation type="submission" date="2016-10" db="EMBL/GenBank/DDBJ databases">
        <title>Genome sequence of the ascomycete fungus Penicillium subrubescens.</title>
        <authorList>
            <person name="De Vries R.P."/>
            <person name="Peng M."/>
            <person name="Dilokpimol A."/>
            <person name="Hilden K."/>
            <person name="Makela M.R."/>
            <person name="Grigoriev I."/>
            <person name="Riley R."/>
            <person name="Granchi Z."/>
        </authorList>
    </citation>
    <scope>NUCLEOTIDE SEQUENCE [LARGE SCALE GENOMIC DNA]</scope>
    <source>
        <strain evidence="6 7">CBS 132785</strain>
    </source>
</reference>
<dbReference type="STRING" id="1316194.A0A1Q5UPB5"/>
<keyword evidence="3" id="KW-0134">Cell wall</keyword>
<evidence type="ECO:0000256" key="4">
    <source>
        <dbReference type="SAM" id="MobiDB-lite"/>
    </source>
</evidence>
<dbReference type="SUPFAM" id="SSF51905">
    <property type="entry name" value="FAD/NAD(P)-binding domain"/>
    <property type="match status" value="1"/>
</dbReference>
<keyword evidence="3" id="KW-0964">Secreted</keyword>
<dbReference type="AlphaFoldDB" id="A0A1Q5UPB5"/>
<evidence type="ECO:0000313" key="6">
    <source>
        <dbReference type="EMBL" id="OKP14306.1"/>
    </source>
</evidence>
<comment type="subcellular location">
    <subcellularLocation>
        <location evidence="1">Secreted</location>
        <location evidence="1">Cell wall</location>
    </subcellularLocation>
</comment>
<accession>A0A1Q5UPB5</accession>
<feature type="domain" description="Glucose-methanol-choline oxidoreductase C-terminal" evidence="5">
    <location>
        <begin position="3"/>
        <end position="62"/>
    </location>
</feature>
<comment type="similarity">
    <text evidence="2">Belongs to the GMC oxidoreductase family.</text>
</comment>
<dbReference type="GO" id="GO:0016614">
    <property type="term" value="F:oxidoreductase activity, acting on CH-OH group of donors"/>
    <property type="evidence" value="ECO:0007669"/>
    <property type="project" value="InterPro"/>
</dbReference>
<evidence type="ECO:0000259" key="5">
    <source>
        <dbReference type="Pfam" id="PF05199"/>
    </source>
</evidence>
<feature type="region of interest" description="Disordered" evidence="4">
    <location>
        <begin position="1"/>
        <end position="20"/>
    </location>
</feature>
<dbReference type="EMBL" id="MNBE01000099">
    <property type="protein sequence ID" value="OKP14306.1"/>
    <property type="molecule type" value="Genomic_DNA"/>
</dbReference>
<comment type="caution">
    <text evidence="6">The sequence shown here is derived from an EMBL/GenBank/DDBJ whole genome shotgun (WGS) entry which is preliminary data.</text>
</comment>
<keyword evidence="7" id="KW-1185">Reference proteome</keyword>
<dbReference type="InterPro" id="IPR036188">
    <property type="entry name" value="FAD/NAD-bd_sf"/>
</dbReference>
<organism evidence="6 7">
    <name type="scientific">Penicillium subrubescens</name>
    <dbReference type="NCBI Taxonomy" id="1316194"/>
    <lineage>
        <taxon>Eukaryota</taxon>
        <taxon>Fungi</taxon>
        <taxon>Dikarya</taxon>
        <taxon>Ascomycota</taxon>
        <taxon>Pezizomycotina</taxon>
        <taxon>Eurotiomycetes</taxon>
        <taxon>Eurotiomycetidae</taxon>
        <taxon>Eurotiales</taxon>
        <taxon>Aspergillaceae</taxon>
        <taxon>Penicillium</taxon>
    </lineage>
</organism>
<gene>
    <name evidence="6" type="ORF">PENSUB_14085</name>
</gene>
<dbReference type="Pfam" id="PF05199">
    <property type="entry name" value="GMC_oxred_C"/>
    <property type="match status" value="1"/>
</dbReference>
<dbReference type="Proteomes" id="UP000186955">
    <property type="component" value="Unassembled WGS sequence"/>
</dbReference>
<dbReference type="Gene3D" id="3.50.50.60">
    <property type="entry name" value="FAD/NAD(P)-binding domain"/>
    <property type="match status" value="1"/>
</dbReference>
<evidence type="ECO:0000256" key="3">
    <source>
        <dbReference type="ARBA" id="ARBA00022512"/>
    </source>
</evidence>
<dbReference type="InterPro" id="IPR012132">
    <property type="entry name" value="GMC_OxRdtase"/>
</dbReference>
<sequence>MDEKAFTLHHPVGSARMGPSPATSVVDLDCRVHGVKGLRIMDASIFPEQASGHPPAPVAAMAAKLSAIIIDENTASTRVGANL</sequence>
<proteinExistence type="inferred from homology"/>
<name>A0A1Q5UPB5_9EURO</name>
<dbReference type="GO" id="GO:0050660">
    <property type="term" value="F:flavin adenine dinucleotide binding"/>
    <property type="evidence" value="ECO:0007669"/>
    <property type="project" value="InterPro"/>
</dbReference>
<evidence type="ECO:0000313" key="7">
    <source>
        <dbReference type="Proteomes" id="UP000186955"/>
    </source>
</evidence>
<protein>
    <recommendedName>
        <fullName evidence="5">Glucose-methanol-choline oxidoreductase C-terminal domain-containing protein</fullName>
    </recommendedName>
</protein>
<dbReference type="PANTHER" id="PTHR11552:SF147">
    <property type="entry name" value="CHOLINE DEHYDROGENASE, MITOCHONDRIAL"/>
    <property type="match status" value="1"/>
</dbReference>
<dbReference type="InterPro" id="IPR007867">
    <property type="entry name" value="GMC_OxRtase_C"/>
</dbReference>